<sequence>MKKSIFTFLLLGLLGHFFSSNTVFAAKLLPRFKQTGVKMTAGSGVGTSVRLRSDRKALLVYFSNVSKAKSVSYVLMYQTNGKEEGVGGSIDSAAGNSAQRVLDFGTCSAGVCRYHSNITQMTFEVTIDLPNGKKTLRRFRIRV</sequence>
<evidence type="ECO:0000313" key="2">
    <source>
        <dbReference type="EMBL" id="OGK17780.1"/>
    </source>
</evidence>
<dbReference type="EMBL" id="MFZI01000079">
    <property type="protein sequence ID" value="OGK17780.1"/>
    <property type="molecule type" value="Genomic_DNA"/>
</dbReference>
<accession>A0A1F7GFT6</accession>
<evidence type="ECO:0000313" key="3">
    <source>
        <dbReference type="Proteomes" id="UP000177026"/>
    </source>
</evidence>
<reference evidence="2 3" key="1">
    <citation type="journal article" date="2016" name="Nat. Commun.">
        <title>Thousands of microbial genomes shed light on interconnected biogeochemical processes in an aquifer system.</title>
        <authorList>
            <person name="Anantharaman K."/>
            <person name="Brown C.T."/>
            <person name="Hug L.A."/>
            <person name="Sharon I."/>
            <person name="Castelle C.J."/>
            <person name="Probst A.J."/>
            <person name="Thomas B.C."/>
            <person name="Singh A."/>
            <person name="Wilkins M.J."/>
            <person name="Karaoz U."/>
            <person name="Brodie E.L."/>
            <person name="Williams K.H."/>
            <person name="Hubbard S.S."/>
            <person name="Banfield J.F."/>
        </authorList>
    </citation>
    <scope>NUCLEOTIDE SEQUENCE [LARGE SCALE GENOMIC DNA]</scope>
</reference>
<gene>
    <name evidence="2" type="ORF">A2866_05445</name>
</gene>
<dbReference type="Proteomes" id="UP000177026">
    <property type="component" value="Unassembled WGS sequence"/>
</dbReference>
<dbReference type="AlphaFoldDB" id="A0A1F7GFT6"/>
<protein>
    <submittedName>
        <fullName evidence="2">Uncharacterized protein</fullName>
    </submittedName>
</protein>
<proteinExistence type="predicted"/>
<name>A0A1F7GFT6_9BACT</name>
<comment type="caution">
    <text evidence="2">The sequence shown here is derived from an EMBL/GenBank/DDBJ whole genome shotgun (WGS) entry which is preliminary data.</text>
</comment>
<evidence type="ECO:0000256" key="1">
    <source>
        <dbReference type="SAM" id="SignalP"/>
    </source>
</evidence>
<organism evidence="2 3">
    <name type="scientific">Candidatus Roizmanbacteria bacterium RIFCSPHIGHO2_01_FULL_39_8</name>
    <dbReference type="NCBI Taxonomy" id="1802033"/>
    <lineage>
        <taxon>Bacteria</taxon>
        <taxon>Candidatus Roizmaniibacteriota</taxon>
    </lineage>
</organism>
<feature type="chain" id="PRO_5009529172" evidence="1">
    <location>
        <begin position="26"/>
        <end position="143"/>
    </location>
</feature>
<keyword evidence="1" id="KW-0732">Signal</keyword>
<feature type="signal peptide" evidence="1">
    <location>
        <begin position="1"/>
        <end position="25"/>
    </location>
</feature>